<dbReference type="GO" id="GO:0016787">
    <property type="term" value="F:hydrolase activity"/>
    <property type="evidence" value="ECO:0007669"/>
    <property type="project" value="UniProtKB-KW"/>
</dbReference>
<keyword evidence="3" id="KW-0347">Helicase</keyword>
<keyword evidence="4" id="KW-0067">ATP-binding</keyword>
<name>A0A2K1JYJ8_PHYPA</name>
<proteinExistence type="predicted"/>
<reference evidence="7 9" key="1">
    <citation type="journal article" date="2008" name="Science">
        <title>The Physcomitrella genome reveals evolutionary insights into the conquest of land by plants.</title>
        <authorList>
            <person name="Rensing S."/>
            <person name="Lang D."/>
            <person name="Zimmer A."/>
            <person name="Terry A."/>
            <person name="Salamov A."/>
            <person name="Shapiro H."/>
            <person name="Nishiyama T."/>
            <person name="Perroud P.-F."/>
            <person name="Lindquist E."/>
            <person name="Kamisugi Y."/>
            <person name="Tanahashi T."/>
            <person name="Sakakibara K."/>
            <person name="Fujita T."/>
            <person name="Oishi K."/>
            <person name="Shin-I T."/>
            <person name="Kuroki Y."/>
            <person name="Toyoda A."/>
            <person name="Suzuki Y."/>
            <person name="Hashimoto A."/>
            <person name="Yamaguchi K."/>
            <person name="Sugano A."/>
            <person name="Kohara Y."/>
            <person name="Fujiyama A."/>
            <person name="Anterola A."/>
            <person name="Aoki S."/>
            <person name="Ashton N."/>
            <person name="Barbazuk W.B."/>
            <person name="Barker E."/>
            <person name="Bennetzen J."/>
            <person name="Bezanilla M."/>
            <person name="Blankenship R."/>
            <person name="Cho S.H."/>
            <person name="Dutcher S."/>
            <person name="Estelle M."/>
            <person name="Fawcett J.A."/>
            <person name="Gundlach H."/>
            <person name="Hanada K."/>
            <person name="Heyl A."/>
            <person name="Hicks K.A."/>
            <person name="Hugh J."/>
            <person name="Lohr M."/>
            <person name="Mayer K."/>
            <person name="Melkozernov A."/>
            <person name="Murata T."/>
            <person name="Nelson D."/>
            <person name="Pils B."/>
            <person name="Prigge M."/>
            <person name="Reiss B."/>
            <person name="Renner T."/>
            <person name="Rombauts S."/>
            <person name="Rushton P."/>
            <person name="Sanderfoot A."/>
            <person name="Schween G."/>
            <person name="Shiu S.-H."/>
            <person name="Stueber K."/>
            <person name="Theodoulou F.L."/>
            <person name="Tu H."/>
            <person name="Van de Peer Y."/>
            <person name="Verrier P.J."/>
            <person name="Waters E."/>
            <person name="Wood A."/>
            <person name="Yang L."/>
            <person name="Cove D."/>
            <person name="Cuming A."/>
            <person name="Hasebe M."/>
            <person name="Lucas S."/>
            <person name="Mishler D.B."/>
            <person name="Reski R."/>
            <person name="Grigoriev I."/>
            <person name="Quatrano R.S."/>
            <person name="Boore J.L."/>
        </authorList>
    </citation>
    <scope>NUCLEOTIDE SEQUENCE [LARGE SCALE GENOMIC DNA]</scope>
    <source>
        <strain evidence="8 9">cv. Gransden 2004</strain>
    </source>
</reference>
<dbReference type="SUPFAM" id="SSF52540">
    <property type="entry name" value="P-loop containing nucleoside triphosphate hydrolases"/>
    <property type="match status" value="1"/>
</dbReference>
<dbReference type="FunFam" id="3.40.50.300:FF:000326">
    <property type="entry name" value="P-loop containing nucleoside triphosphate hydrolase"/>
    <property type="match status" value="1"/>
</dbReference>
<evidence type="ECO:0000256" key="4">
    <source>
        <dbReference type="ARBA" id="ARBA00022840"/>
    </source>
</evidence>
<evidence type="ECO:0000313" key="9">
    <source>
        <dbReference type="Proteomes" id="UP000006727"/>
    </source>
</evidence>
<feature type="region of interest" description="Disordered" evidence="5">
    <location>
        <begin position="157"/>
        <end position="261"/>
    </location>
</feature>
<gene>
    <name evidence="7" type="ORF">PHYPA_013723</name>
</gene>
<dbReference type="Gene3D" id="3.40.50.300">
    <property type="entry name" value="P-loop containing nucleotide triphosphate hydrolases"/>
    <property type="match status" value="1"/>
</dbReference>
<evidence type="ECO:0000259" key="6">
    <source>
        <dbReference type="Pfam" id="PF13087"/>
    </source>
</evidence>
<dbReference type="STRING" id="3218.A0A2K1JYJ8"/>
<reference evidence="8" key="3">
    <citation type="submission" date="2020-12" db="UniProtKB">
        <authorList>
            <consortium name="EnsemblPlants"/>
        </authorList>
    </citation>
    <scope>IDENTIFICATION</scope>
</reference>
<keyword evidence="9" id="KW-1185">Reference proteome</keyword>
<feature type="compositionally biased region" description="Basic and acidic residues" evidence="5">
    <location>
        <begin position="197"/>
        <end position="214"/>
    </location>
</feature>
<evidence type="ECO:0000256" key="5">
    <source>
        <dbReference type="SAM" id="MobiDB-lite"/>
    </source>
</evidence>
<dbReference type="Proteomes" id="UP000006727">
    <property type="component" value="Chromosome 10"/>
</dbReference>
<dbReference type="EnsemblPlants" id="Pp3c10_11160V3.1">
    <property type="protein sequence ID" value="Pp3c10_11160V3.1"/>
    <property type="gene ID" value="Pp3c10_11160"/>
</dbReference>
<dbReference type="GO" id="GO:0004386">
    <property type="term" value="F:helicase activity"/>
    <property type="evidence" value="ECO:0007669"/>
    <property type="project" value="UniProtKB-KW"/>
</dbReference>
<feature type="compositionally biased region" description="Polar residues" evidence="5">
    <location>
        <begin position="228"/>
        <end position="242"/>
    </location>
</feature>
<evidence type="ECO:0000256" key="3">
    <source>
        <dbReference type="ARBA" id="ARBA00022806"/>
    </source>
</evidence>
<evidence type="ECO:0000256" key="1">
    <source>
        <dbReference type="ARBA" id="ARBA00022741"/>
    </source>
</evidence>
<dbReference type="PANTHER" id="PTHR10887:SF495">
    <property type="entry name" value="HELICASE SENATAXIN ISOFORM X1-RELATED"/>
    <property type="match status" value="1"/>
</dbReference>
<protein>
    <recommendedName>
        <fullName evidence="6">DNA2/NAM7 helicase-like C-terminal domain-containing protein</fullName>
    </recommendedName>
</protein>
<keyword evidence="1" id="KW-0547">Nucleotide-binding</keyword>
<feature type="region of interest" description="Disordered" evidence="5">
    <location>
        <begin position="310"/>
        <end position="362"/>
    </location>
</feature>
<dbReference type="InterPro" id="IPR047187">
    <property type="entry name" value="SF1_C_Upf1"/>
</dbReference>
<dbReference type="InterPro" id="IPR045055">
    <property type="entry name" value="DNA2/NAM7-like"/>
</dbReference>
<dbReference type="Gramene" id="Pp3c10_11160V3.1">
    <property type="protein sequence ID" value="Pp3c10_11160V3.1"/>
    <property type="gene ID" value="Pp3c10_11160"/>
</dbReference>
<reference evidence="7 9" key="2">
    <citation type="journal article" date="2018" name="Plant J.">
        <title>The Physcomitrella patens chromosome-scale assembly reveals moss genome structure and evolution.</title>
        <authorList>
            <person name="Lang D."/>
            <person name="Ullrich K.K."/>
            <person name="Murat F."/>
            <person name="Fuchs J."/>
            <person name="Jenkins J."/>
            <person name="Haas F.B."/>
            <person name="Piednoel M."/>
            <person name="Gundlach H."/>
            <person name="Van Bel M."/>
            <person name="Meyberg R."/>
            <person name="Vives C."/>
            <person name="Morata J."/>
            <person name="Symeonidi A."/>
            <person name="Hiss M."/>
            <person name="Muchero W."/>
            <person name="Kamisugi Y."/>
            <person name="Saleh O."/>
            <person name="Blanc G."/>
            <person name="Decker E.L."/>
            <person name="van Gessel N."/>
            <person name="Grimwood J."/>
            <person name="Hayes R.D."/>
            <person name="Graham S.W."/>
            <person name="Gunter L.E."/>
            <person name="McDaniel S.F."/>
            <person name="Hoernstein S.N.W."/>
            <person name="Larsson A."/>
            <person name="Li F.W."/>
            <person name="Perroud P.F."/>
            <person name="Phillips J."/>
            <person name="Ranjan P."/>
            <person name="Rokshar D.S."/>
            <person name="Rothfels C.J."/>
            <person name="Schneider L."/>
            <person name="Shu S."/>
            <person name="Stevenson D.W."/>
            <person name="Thummler F."/>
            <person name="Tillich M."/>
            <person name="Villarreal Aguilar J.C."/>
            <person name="Widiez T."/>
            <person name="Wong G.K."/>
            <person name="Wymore A."/>
            <person name="Zhang Y."/>
            <person name="Zimmer A.D."/>
            <person name="Quatrano R.S."/>
            <person name="Mayer K.F.X."/>
            <person name="Goodstein D."/>
            <person name="Casacuberta J.M."/>
            <person name="Vandepoele K."/>
            <person name="Reski R."/>
            <person name="Cuming A.C."/>
            <person name="Tuskan G.A."/>
            <person name="Maumus F."/>
            <person name="Salse J."/>
            <person name="Schmutz J."/>
            <person name="Rensing S.A."/>
        </authorList>
    </citation>
    <scope>NUCLEOTIDE SEQUENCE [LARGE SCALE GENOMIC DNA]</scope>
    <source>
        <strain evidence="8 9">cv. Gransden 2004</strain>
    </source>
</reference>
<dbReference type="GO" id="GO:0005694">
    <property type="term" value="C:chromosome"/>
    <property type="evidence" value="ECO:0007669"/>
    <property type="project" value="UniProtKB-ARBA"/>
</dbReference>
<accession>A0A2K1JYJ8</accession>
<feature type="compositionally biased region" description="Basic and acidic residues" evidence="5">
    <location>
        <begin position="323"/>
        <end position="348"/>
    </location>
</feature>
<dbReference type="Pfam" id="PF13087">
    <property type="entry name" value="AAA_12"/>
    <property type="match status" value="1"/>
</dbReference>
<dbReference type="InterPro" id="IPR027417">
    <property type="entry name" value="P-loop_NTPase"/>
</dbReference>
<dbReference type="AlphaFoldDB" id="A0A2K1JYJ8"/>
<sequence length="418" mass="46039">MMALHREILRTTQLFTWKNEQSVYPKEANSRSFLVITPYKQQLNVTQQRCSRSLGSAKALNIEFNTVDGYQGREVDILIFSTVRASDKPGIGFVADIRRMNVALTRARFSLWIVGNASAMQQNSDWGALLSDAKMRQSYFPIKYPYSFQVGVNSKPLRPVSPPPGSSMHNLTSSEASTGITVSSELSHVVQNSTARADGRKVKSNRGEVIDSLKPDIQPGRIEHTPQENESSSGAQTVGSHSKQLHPSAGKQTQTTTEGEPLILRLDSFVRDECNKQSRTSALGNKNDKDQHSDSLRAFTIDTHLGRGGRSWVDVSGIQDSSSRSRKEVGSRRDSAKIETNGNERRNSENAQAIISEGGPGHDFELSNDISLGLDKIKRSSSKEIRTGSSRAMNSAVPTVDVNRDSMRLSRASSRITT</sequence>
<evidence type="ECO:0000256" key="2">
    <source>
        <dbReference type="ARBA" id="ARBA00022801"/>
    </source>
</evidence>
<organism evidence="7">
    <name type="scientific">Physcomitrium patens</name>
    <name type="common">Spreading-leaved earth moss</name>
    <name type="synonym">Physcomitrella patens</name>
    <dbReference type="NCBI Taxonomy" id="3218"/>
    <lineage>
        <taxon>Eukaryota</taxon>
        <taxon>Viridiplantae</taxon>
        <taxon>Streptophyta</taxon>
        <taxon>Embryophyta</taxon>
        <taxon>Bryophyta</taxon>
        <taxon>Bryophytina</taxon>
        <taxon>Bryopsida</taxon>
        <taxon>Funariidae</taxon>
        <taxon>Funariales</taxon>
        <taxon>Funariaceae</taxon>
        <taxon>Physcomitrium</taxon>
    </lineage>
</organism>
<dbReference type="PaxDb" id="3218-PP1S120_83V6.1"/>
<dbReference type="GO" id="GO:0005524">
    <property type="term" value="F:ATP binding"/>
    <property type="evidence" value="ECO:0007669"/>
    <property type="project" value="UniProtKB-KW"/>
</dbReference>
<feature type="domain" description="DNA2/NAM7 helicase-like C-terminal" evidence="6">
    <location>
        <begin position="27"/>
        <end position="117"/>
    </location>
</feature>
<keyword evidence="2" id="KW-0378">Hydrolase</keyword>
<dbReference type="InterPro" id="IPR041679">
    <property type="entry name" value="DNA2/NAM7-like_C"/>
</dbReference>
<evidence type="ECO:0000313" key="8">
    <source>
        <dbReference type="EnsemblPlants" id="Pp3c10_11160V3.1"/>
    </source>
</evidence>
<dbReference type="EMBL" id="ABEU02000010">
    <property type="protein sequence ID" value="PNR46604.1"/>
    <property type="molecule type" value="Genomic_DNA"/>
</dbReference>
<dbReference type="InParanoid" id="A0A2K1JYJ8"/>
<feature type="compositionally biased region" description="Polar residues" evidence="5">
    <location>
        <begin position="167"/>
        <end position="195"/>
    </location>
</feature>
<evidence type="ECO:0000313" key="7">
    <source>
        <dbReference type="EMBL" id="PNR46604.1"/>
    </source>
</evidence>
<dbReference type="PANTHER" id="PTHR10887">
    <property type="entry name" value="DNA2/NAM7 HELICASE FAMILY"/>
    <property type="match status" value="1"/>
</dbReference>
<dbReference type="CDD" id="cd18808">
    <property type="entry name" value="SF1_C_Upf1"/>
    <property type="match status" value="1"/>
</dbReference>